<dbReference type="PANTHER" id="PTHR11003:SF334">
    <property type="entry name" value="FI03418P"/>
    <property type="match status" value="1"/>
</dbReference>
<comment type="subcellular location">
    <subcellularLocation>
        <location evidence="1">Membrane</location>
        <topology evidence="1">Multi-pass membrane protein</topology>
    </subcellularLocation>
</comment>
<reference evidence="12" key="1">
    <citation type="submission" date="2021-01" db="EMBL/GenBank/DDBJ databases">
        <authorList>
            <person name="Corre E."/>
            <person name="Pelletier E."/>
            <person name="Niang G."/>
            <person name="Scheremetjew M."/>
            <person name="Finn R."/>
            <person name="Kale V."/>
            <person name="Holt S."/>
            <person name="Cochrane G."/>
            <person name="Meng A."/>
            <person name="Brown T."/>
            <person name="Cohen L."/>
        </authorList>
    </citation>
    <scope>NUCLEOTIDE SEQUENCE</scope>
    <source>
        <strain evidence="12">B650</strain>
    </source>
</reference>
<evidence type="ECO:0000256" key="10">
    <source>
        <dbReference type="SAM" id="Phobius"/>
    </source>
</evidence>
<dbReference type="SUPFAM" id="SSF81324">
    <property type="entry name" value="Voltage-gated potassium channels"/>
    <property type="match status" value="2"/>
</dbReference>
<comment type="similarity">
    <text evidence="8">Belongs to the two pore domain potassium channel (TC 1.A.1.8) family.</text>
</comment>
<feature type="compositionally biased region" description="Basic and acidic residues" evidence="9">
    <location>
        <begin position="415"/>
        <end position="435"/>
    </location>
</feature>
<feature type="domain" description="Potassium channel" evidence="11">
    <location>
        <begin position="332"/>
        <end position="389"/>
    </location>
</feature>
<keyword evidence="7 8" id="KW-0407">Ion channel</keyword>
<feature type="transmembrane region" description="Helical" evidence="10">
    <location>
        <begin position="302"/>
        <end position="326"/>
    </location>
</feature>
<dbReference type="InterPro" id="IPR003280">
    <property type="entry name" value="2pore_dom_K_chnl"/>
</dbReference>
<feature type="region of interest" description="Disordered" evidence="9">
    <location>
        <begin position="415"/>
        <end position="436"/>
    </location>
</feature>
<keyword evidence="2 8" id="KW-0813">Transport</keyword>
<dbReference type="InterPro" id="IPR013099">
    <property type="entry name" value="K_chnl_dom"/>
</dbReference>
<organism evidence="12">
    <name type="scientific">Leptocylindrus danicus</name>
    <dbReference type="NCBI Taxonomy" id="163516"/>
    <lineage>
        <taxon>Eukaryota</taxon>
        <taxon>Sar</taxon>
        <taxon>Stramenopiles</taxon>
        <taxon>Ochrophyta</taxon>
        <taxon>Bacillariophyta</taxon>
        <taxon>Coscinodiscophyceae</taxon>
        <taxon>Chaetocerotophycidae</taxon>
        <taxon>Leptocylindrales</taxon>
        <taxon>Leptocylindraceae</taxon>
        <taxon>Leptocylindrus</taxon>
    </lineage>
</organism>
<dbReference type="GO" id="GO:0022841">
    <property type="term" value="F:potassium ion leak channel activity"/>
    <property type="evidence" value="ECO:0007669"/>
    <property type="project" value="TreeGrafter"/>
</dbReference>
<feature type="transmembrane region" description="Helical" evidence="10">
    <location>
        <begin position="17"/>
        <end position="38"/>
    </location>
</feature>
<evidence type="ECO:0000256" key="1">
    <source>
        <dbReference type="ARBA" id="ARBA00004141"/>
    </source>
</evidence>
<dbReference type="EMBL" id="HBGY01024839">
    <property type="protein sequence ID" value="CAD9597019.1"/>
    <property type="molecule type" value="Transcribed_RNA"/>
</dbReference>
<keyword evidence="5 8" id="KW-0406">Ion transport</keyword>
<sequence>MTVRDKLKKVQQDWPRLYYATAQVLLPLLTIISLALLFGQMLAYTEASGEREANDAALAATYRNFLSSKNLTDTMTLALEGVPVYCYDEYVNEIASNSDEGTVLDGEQLREHLGECGAKLANKYVPEVELNQYFSLSGIFVPGTAKFQKHTVKTAVRNPQLTFFWNNCPYTNKVMKRDWYNYAYYIYDEWILSFEALYGANIEAGMSVEDATEAAIDEASGTDECYIATAGGALFWFTLTTTVGYGTTVPSTQEGRNLCYTFGFLSILMFTVLISVAGNILGSIFDDMAIRARLPFFVHNKFGALFAWCSIFTAQILIVAVCVQGYNHDRLGGNIDFEDSSWFSYVTLTTVGFGDITIPHDTLRIGDIFYIVGLCLLGFAFLGNFLTKLSELVAHYLPEEEYTFEMRLEDLRGGKVKGVDKSTDDDSDDNAHEGLEECNNSVDVEGVVEN</sequence>
<evidence type="ECO:0000259" key="11">
    <source>
        <dbReference type="Pfam" id="PF07885"/>
    </source>
</evidence>
<feature type="transmembrane region" description="Helical" evidence="10">
    <location>
        <begin position="368"/>
        <end position="387"/>
    </location>
</feature>
<feature type="domain" description="Potassium channel" evidence="11">
    <location>
        <begin position="233"/>
        <end position="281"/>
    </location>
</feature>
<accession>A0A7S2PHB0</accession>
<dbReference type="Gene3D" id="1.10.287.70">
    <property type="match status" value="1"/>
</dbReference>
<evidence type="ECO:0000256" key="7">
    <source>
        <dbReference type="ARBA" id="ARBA00023303"/>
    </source>
</evidence>
<proteinExistence type="inferred from homology"/>
<gene>
    <name evidence="12" type="ORF">LDAN0321_LOCUS15361</name>
</gene>
<dbReference type="AlphaFoldDB" id="A0A7S2PHB0"/>
<evidence type="ECO:0000256" key="2">
    <source>
        <dbReference type="ARBA" id="ARBA00022448"/>
    </source>
</evidence>
<dbReference type="Pfam" id="PF07885">
    <property type="entry name" value="Ion_trans_2"/>
    <property type="match status" value="2"/>
</dbReference>
<evidence type="ECO:0000256" key="3">
    <source>
        <dbReference type="ARBA" id="ARBA00022692"/>
    </source>
</evidence>
<dbReference type="GO" id="GO:0015271">
    <property type="term" value="F:outward rectifier potassium channel activity"/>
    <property type="evidence" value="ECO:0007669"/>
    <property type="project" value="TreeGrafter"/>
</dbReference>
<dbReference type="GO" id="GO:0005886">
    <property type="term" value="C:plasma membrane"/>
    <property type="evidence" value="ECO:0007669"/>
    <property type="project" value="TreeGrafter"/>
</dbReference>
<evidence type="ECO:0000256" key="8">
    <source>
        <dbReference type="RuleBase" id="RU003857"/>
    </source>
</evidence>
<evidence type="ECO:0000256" key="4">
    <source>
        <dbReference type="ARBA" id="ARBA00022989"/>
    </source>
</evidence>
<dbReference type="PANTHER" id="PTHR11003">
    <property type="entry name" value="POTASSIUM CHANNEL, SUBFAMILY K"/>
    <property type="match status" value="1"/>
</dbReference>
<evidence type="ECO:0000256" key="6">
    <source>
        <dbReference type="ARBA" id="ARBA00023136"/>
    </source>
</evidence>
<protein>
    <recommendedName>
        <fullName evidence="11">Potassium channel domain-containing protein</fullName>
    </recommendedName>
</protein>
<keyword evidence="4 10" id="KW-1133">Transmembrane helix</keyword>
<dbReference type="PRINTS" id="PR01333">
    <property type="entry name" value="2POREKCHANEL"/>
</dbReference>
<evidence type="ECO:0000313" key="12">
    <source>
        <dbReference type="EMBL" id="CAD9597019.1"/>
    </source>
</evidence>
<dbReference type="GO" id="GO:0030322">
    <property type="term" value="P:stabilization of membrane potential"/>
    <property type="evidence" value="ECO:0007669"/>
    <property type="project" value="TreeGrafter"/>
</dbReference>
<name>A0A7S2PHB0_9STRA</name>
<evidence type="ECO:0000256" key="5">
    <source>
        <dbReference type="ARBA" id="ARBA00023065"/>
    </source>
</evidence>
<evidence type="ECO:0000256" key="9">
    <source>
        <dbReference type="SAM" id="MobiDB-lite"/>
    </source>
</evidence>
<feature type="transmembrane region" description="Helical" evidence="10">
    <location>
        <begin position="260"/>
        <end position="281"/>
    </location>
</feature>
<keyword evidence="3 8" id="KW-0812">Transmembrane</keyword>
<keyword evidence="6 10" id="KW-0472">Membrane</keyword>